<dbReference type="GO" id="GO:0005524">
    <property type="term" value="F:ATP binding"/>
    <property type="evidence" value="ECO:0007669"/>
    <property type="project" value="UniProtKB-KW"/>
</dbReference>
<dbReference type="InterPro" id="IPR014729">
    <property type="entry name" value="Rossmann-like_a/b/a_fold"/>
</dbReference>
<keyword evidence="8" id="KW-0460">Magnesium</keyword>
<name>A0A381U9Z7_9ZZZZ</name>
<proteinExistence type="predicted"/>
<keyword evidence="6" id="KW-0547">Nucleotide-binding</keyword>
<dbReference type="GO" id="GO:0015937">
    <property type="term" value="P:coenzyme A biosynthetic process"/>
    <property type="evidence" value="ECO:0007669"/>
    <property type="project" value="UniProtKB-KW"/>
</dbReference>
<evidence type="ECO:0000259" key="11">
    <source>
        <dbReference type="Pfam" id="PF01467"/>
    </source>
</evidence>
<dbReference type="PANTHER" id="PTHR21342:SF1">
    <property type="entry name" value="PHOSPHOPANTETHEINE ADENYLYLTRANSFERASE"/>
    <property type="match status" value="1"/>
</dbReference>
<dbReference type="AlphaFoldDB" id="A0A381U9Z7"/>
<protein>
    <recommendedName>
        <fullName evidence="2">Phosphopantetheine adenylyltransferase</fullName>
        <ecNumber evidence="1">2.7.7.3</ecNumber>
    </recommendedName>
</protein>
<organism evidence="12">
    <name type="scientific">marine metagenome</name>
    <dbReference type="NCBI Taxonomy" id="408172"/>
    <lineage>
        <taxon>unclassified sequences</taxon>
        <taxon>metagenomes</taxon>
        <taxon>ecological metagenomes</taxon>
    </lineage>
</organism>
<keyword evidence="4" id="KW-0808">Transferase</keyword>
<evidence type="ECO:0000256" key="5">
    <source>
        <dbReference type="ARBA" id="ARBA00022695"/>
    </source>
</evidence>
<dbReference type="EC" id="2.7.7.3" evidence="1"/>
<evidence type="ECO:0000256" key="6">
    <source>
        <dbReference type="ARBA" id="ARBA00022741"/>
    </source>
</evidence>
<evidence type="ECO:0000256" key="3">
    <source>
        <dbReference type="ARBA" id="ARBA00022490"/>
    </source>
</evidence>
<dbReference type="EMBL" id="UINC01005988">
    <property type="protein sequence ID" value="SVA24784.1"/>
    <property type="molecule type" value="Genomic_DNA"/>
</dbReference>
<dbReference type="GO" id="GO:0004595">
    <property type="term" value="F:pantetheine-phosphate adenylyltransferase activity"/>
    <property type="evidence" value="ECO:0007669"/>
    <property type="project" value="UniProtKB-EC"/>
</dbReference>
<evidence type="ECO:0000256" key="7">
    <source>
        <dbReference type="ARBA" id="ARBA00022840"/>
    </source>
</evidence>
<dbReference type="Pfam" id="PF01467">
    <property type="entry name" value="CTP_transf_like"/>
    <property type="match status" value="1"/>
</dbReference>
<evidence type="ECO:0000256" key="2">
    <source>
        <dbReference type="ARBA" id="ARBA00013868"/>
    </source>
</evidence>
<feature type="non-terminal residue" evidence="12">
    <location>
        <position position="1"/>
    </location>
</feature>
<evidence type="ECO:0000256" key="10">
    <source>
        <dbReference type="ARBA" id="ARBA00029346"/>
    </source>
</evidence>
<keyword evidence="7" id="KW-0067">ATP-binding</keyword>
<dbReference type="PANTHER" id="PTHR21342">
    <property type="entry name" value="PHOSPHOPANTETHEINE ADENYLYLTRANSFERASE"/>
    <property type="match status" value="1"/>
</dbReference>
<feature type="domain" description="Cytidyltransferase-like" evidence="11">
    <location>
        <begin position="2"/>
        <end position="103"/>
    </location>
</feature>
<comment type="catalytic activity">
    <reaction evidence="10">
        <text>(R)-4'-phosphopantetheine + ATP + H(+) = 3'-dephospho-CoA + diphosphate</text>
        <dbReference type="Rhea" id="RHEA:19801"/>
        <dbReference type="ChEBI" id="CHEBI:15378"/>
        <dbReference type="ChEBI" id="CHEBI:30616"/>
        <dbReference type="ChEBI" id="CHEBI:33019"/>
        <dbReference type="ChEBI" id="CHEBI:57328"/>
        <dbReference type="ChEBI" id="CHEBI:61723"/>
        <dbReference type="EC" id="2.7.7.3"/>
    </reaction>
</comment>
<reference evidence="12" key="1">
    <citation type="submission" date="2018-05" db="EMBL/GenBank/DDBJ databases">
        <authorList>
            <person name="Lanie J.A."/>
            <person name="Ng W.-L."/>
            <person name="Kazmierczak K.M."/>
            <person name="Andrzejewski T.M."/>
            <person name="Davidsen T.M."/>
            <person name="Wayne K.J."/>
            <person name="Tettelin H."/>
            <person name="Glass J.I."/>
            <person name="Rusch D."/>
            <person name="Podicherti R."/>
            <person name="Tsui H.-C.T."/>
            <person name="Winkler M.E."/>
        </authorList>
    </citation>
    <scope>NUCLEOTIDE SEQUENCE</scope>
</reference>
<dbReference type="PRINTS" id="PR01020">
    <property type="entry name" value="LPSBIOSNTHSS"/>
</dbReference>
<dbReference type="InterPro" id="IPR001980">
    <property type="entry name" value="PPAT"/>
</dbReference>
<dbReference type="Gene3D" id="3.40.50.620">
    <property type="entry name" value="HUPs"/>
    <property type="match status" value="1"/>
</dbReference>
<gene>
    <name evidence="12" type="ORF">METZ01_LOCUS77638</name>
</gene>
<evidence type="ECO:0000256" key="4">
    <source>
        <dbReference type="ARBA" id="ARBA00022679"/>
    </source>
</evidence>
<keyword evidence="5" id="KW-0548">Nucleotidyltransferase</keyword>
<dbReference type="InterPro" id="IPR004821">
    <property type="entry name" value="Cyt_trans-like"/>
</dbReference>
<evidence type="ECO:0000256" key="9">
    <source>
        <dbReference type="ARBA" id="ARBA00022993"/>
    </source>
</evidence>
<accession>A0A381U9Z7</accession>
<keyword evidence="9" id="KW-0173">Coenzyme A biosynthesis</keyword>
<keyword evidence="3" id="KW-0963">Cytoplasm</keyword>
<evidence type="ECO:0000313" key="12">
    <source>
        <dbReference type="EMBL" id="SVA24784.1"/>
    </source>
</evidence>
<dbReference type="NCBIfam" id="TIGR01510">
    <property type="entry name" value="coaD_prev_kdtB"/>
    <property type="match status" value="1"/>
</dbReference>
<sequence>VIIAVYEGEPGSQFFDTESRMELLERSVGSVKNIEIQSFDGLVVDYARKSGAQVIVRGLRGAGDFAYEYEMAFMNQSLAPDLELVCFMTSLKYQFIRASLIKEVAGLGGDISNLVSPHVVDAIKKKLDES</sequence>
<evidence type="ECO:0000256" key="1">
    <source>
        <dbReference type="ARBA" id="ARBA00012392"/>
    </source>
</evidence>
<evidence type="ECO:0000256" key="8">
    <source>
        <dbReference type="ARBA" id="ARBA00022842"/>
    </source>
</evidence>
<dbReference type="SUPFAM" id="SSF52374">
    <property type="entry name" value="Nucleotidylyl transferase"/>
    <property type="match status" value="1"/>
</dbReference>